<organism evidence="2 3">
    <name type="scientific">Goodea atripinnis</name>
    <dbReference type="NCBI Taxonomy" id="208336"/>
    <lineage>
        <taxon>Eukaryota</taxon>
        <taxon>Metazoa</taxon>
        <taxon>Chordata</taxon>
        <taxon>Craniata</taxon>
        <taxon>Vertebrata</taxon>
        <taxon>Euteleostomi</taxon>
        <taxon>Actinopterygii</taxon>
        <taxon>Neopterygii</taxon>
        <taxon>Teleostei</taxon>
        <taxon>Neoteleostei</taxon>
        <taxon>Acanthomorphata</taxon>
        <taxon>Ovalentaria</taxon>
        <taxon>Atherinomorphae</taxon>
        <taxon>Cyprinodontiformes</taxon>
        <taxon>Goodeidae</taxon>
        <taxon>Goodea</taxon>
    </lineage>
</organism>
<comment type="caution">
    <text evidence="2">The sequence shown here is derived from an EMBL/GenBank/DDBJ whole genome shotgun (WGS) entry which is preliminary data.</text>
</comment>
<name>A0ABV0PJD7_9TELE</name>
<sequence>MRRERKSELKQMAGGKDLSGDVGNRYDKAGRAVDDPTSRPTSKSARKSAKTTRQSASASATSLSTAAPAERKV</sequence>
<accession>A0ABV0PJD7</accession>
<proteinExistence type="predicted"/>
<evidence type="ECO:0000313" key="3">
    <source>
        <dbReference type="Proteomes" id="UP001476798"/>
    </source>
</evidence>
<keyword evidence="3" id="KW-1185">Reference proteome</keyword>
<evidence type="ECO:0000313" key="2">
    <source>
        <dbReference type="EMBL" id="MEQ2183605.1"/>
    </source>
</evidence>
<dbReference type="EMBL" id="JAHRIO010079152">
    <property type="protein sequence ID" value="MEQ2183605.1"/>
    <property type="molecule type" value="Genomic_DNA"/>
</dbReference>
<dbReference type="Proteomes" id="UP001476798">
    <property type="component" value="Unassembled WGS sequence"/>
</dbReference>
<reference evidence="2 3" key="1">
    <citation type="submission" date="2021-06" db="EMBL/GenBank/DDBJ databases">
        <authorList>
            <person name="Palmer J.M."/>
        </authorList>
    </citation>
    <scope>NUCLEOTIDE SEQUENCE [LARGE SCALE GENOMIC DNA]</scope>
    <source>
        <strain evidence="2 3">GA_2019</strain>
        <tissue evidence="2">Muscle</tissue>
    </source>
</reference>
<protein>
    <submittedName>
        <fullName evidence="2">Uncharacterized protein</fullName>
    </submittedName>
</protein>
<feature type="compositionally biased region" description="Low complexity" evidence="1">
    <location>
        <begin position="51"/>
        <end position="73"/>
    </location>
</feature>
<gene>
    <name evidence="2" type="ORF">GOODEAATRI_034526</name>
</gene>
<feature type="compositionally biased region" description="Basic and acidic residues" evidence="1">
    <location>
        <begin position="24"/>
        <end position="37"/>
    </location>
</feature>
<feature type="region of interest" description="Disordered" evidence="1">
    <location>
        <begin position="1"/>
        <end position="73"/>
    </location>
</feature>
<evidence type="ECO:0000256" key="1">
    <source>
        <dbReference type="SAM" id="MobiDB-lite"/>
    </source>
</evidence>